<dbReference type="PANTHER" id="PTHR42862:SF1">
    <property type="entry name" value="DELTA-1-PYRROLINE-5-CARBOXYLATE DEHYDROGENASE 2, ISOFORM A-RELATED"/>
    <property type="match status" value="1"/>
</dbReference>
<dbReference type="Gene3D" id="3.20.20.220">
    <property type="match status" value="1"/>
</dbReference>
<dbReference type="GO" id="GO:0009898">
    <property type="term" value="C:cytoplasmic side of plasma membrane"/>
    <property type="evidence" value="ECO:0007669"/>
    <property type="project" value="TreeGrafter"/>
</dbReference>
<dbReference type="GO" id="GO:0010133">
    <property type="term" value="P:L-proline catabolic process to L-glutamate"/>
    <property type="evidence" value="ECO:0007669"/>
    <property type="project" value="TreeGrafter"/>
</dbReference>
<dbReference type="SUPFAM" id="SSF53720">
    <property type="entry name" value="ALDH-like"/>
    <property type="match status" value="1"/>
</dbReference>
<evidence type="ECO:0000313" key="6">
    <source>
        <dbReference type="Proteomes" id="UP000314982"/>
    </source>
</evidence>
<dbReference type="AlphaFoldDB" id="A0A4W5LG22"/>
<feature type="domain" description="Proline dehydrogenase" evidence="4">
    <location>
        <begin position="1"/>
        <end position="35"/>
    </location>
</feature>
<proteinExistence type="predicted"/>
<evidence type="ECO:0008006" key="7">
    <source>
        <dbReference type="Google" id="ProtNLM"/>
    </source>
</evidence>
<keyword evidence="2" id="KW-0520">NAD</keyword>
<dbReference type="PANTHER" id="PTHR42862">
    <property type="entry name" value="DELTA-1-PYRROLINE-5-CARBOXYLATE DEHYDROGENASE 1, ISOFORM A-RELATED"/>
    <property type="match status" value="1"/>
</dbReference>
<organism evidence="5 6">
    <name type="scientific">Hucho hucho</name>
    <name type="common">huchen</name>
    <dbReference type="NCBI Taxonomy" id="62062"/>
    <lineage>
        <taxon>Eukaryota</taxon>
        <taxon>Metazoa</taxon>
        <taxon>Chordata</taxon>
        <taxon>Craniata</taxon>
        <taxon>Vertebrata</taxon>
        <taxon>Euteleostomi</taxon>
        <taxon>Actinopterygii</taxon>
        <taxon>Neopterygii</taxon>
        <taxon>Teleostei</taxon>
        <taxon>Protacanthopterygii</taxon>
        <taxon>Salmoniformes</taxon>
        <taxon>Salmonidae</taxon>
        <taxon>Salmoninae</taxon>
        <taxon>Hucho</taxon>
    </lineage>
</organism>
<accession>A0A4W5LG22</accession>
<keyword evidence="1" id="KW-0560">Oxidoreductase</keyword>
<dbReference type="InterPro" id="IPR016162">
    <property type="entry name" value="Ald_DH_N"/>
</dbReference>
<reference evidence="6" key="1">
    <citation type="submission" date="2018-06" db="EMBL/GenBank/DDBJ databases">
        <title>Genome assembly of Danube salmon.</title>
        <authorList>
            <person name="Macqueen D.J."/>
            <person name="Gundappa M.K."/>
        </authorList>
    </citation>
    <scope>NUCLEOTIDE SEQUENCE [LARGE SCALE GENOMIC DNA]</scope>
</reference>
<evidence type="ECO:0000256" key="2">
    <source>
        <dbReference type="ARBA" id="ARBA00023027"/>
    </source>
</evidence>
<dbReference type="InterPro" id="IPR002872">
    <property type="entry name" value="Proline_DH_dom"/>
</dbReference>
<dbReference type="Pfam" id="PF00171">
    <property type="entry name" value="Aldedh"/>
    <property type="match status" value="1"/>
</dbReference>
<dbReference type="Ensembl" id="ENSHHUT00000025796.1">
    <property type="protein sequence ID" value="ENSHHUP00000024853.1"/>
    <property type="gene ID" value="ENSHHUG00000015630.1"/>
</dbReference>
<reference evidence="5" key="2">
    <citation type="submission" date="2025-08" db="UniProtKB">
        <authorList>
            <consortium name="Ensembl"/>
        </authorList>
    </citation>
    <scope>IDENTIFICATION</scope>
</reference>
<evidence type="ECO:0000259" key="4">
    <source>
        <dbReference type="Pfam" id="PF01619"/>
    </source>
</evidence>
<dbReference type="GeneTree" id="ENSGT00560000077335"/>
<evidence type="ECO:0000313" key="5">
    <source>
        <dbReference type="Ensembl" id="ENSHHUP00000024853.1"/>
    </source>
</evidence>
<dbReference type="InterPro" id="IPR015590">
    <property type="entry name" value="Aldehyde_DH_dom"/>
</dbReference>
<dbReference type="Gene3D" id="3.40.605.10">
    <property type="entry name" value="Aldehyde Dehydrogenase, Chain A, domain 1"/>
    <property type="match status" value="1"/>
</dbReference>
<sequence length="231" mass="25260">MVRLVKGAYWDAEIKRAQVDGLDGYPVYTRKVYTDPHRKIALPRNLYGADRFNSLGMDLANEHVLQQLNTALIVDAQEQRHVAPMLAATPASAGDALKVLNPADHQDVVGTVQEASAADVELALQQAVLAAPQWAATAPAERAACLERMADLMEANMATLMGLAVRESGKTLPNAIAEVREAVDFCRYYAAQVRSEFNNQTHPALGPVVCISPWNFPLATWCWPSLPSKPR</sequence>
<dbReference type="InterPro" id="IPR029041">
    <property type="entry name" value="FAD-linked_oxidoreductase-like"/>
</dbReference>
<dbReference type="Proteomes" id="UP000314982">
    <property type="component" value="Unassembled WGS sequence"/>
</dbReference>
<name>A0A4W5LG22_9TELE</name>
<dbReference type="Pfam" id="PF01619">
    <property type="entry name" value="Pro_dh"/>
    <property type="match status" value="1"/>
</dbReference>
<dbReference type="InterPro" id="IPR050485">
    <property type="entry name" value="Proline_metab_enzyme"/>
</dbReference>
<dbReference type="GO" id="GO:0003842">
    <property type="term" value="F:L-glutamate gamma-semialdehyde dehydrogenase activity"/>
    <property type="evidence" value="ECO:0007669"/>
    <property type="project" value="TreeGrafter"/>
</dbReference>
<dbReference type="SUPFAM" id="SSF51730">
    <property type="entry name" value="FAD-linked oxidoreductase"/>
    <property type="match status" value="1"/>
</dbReference>
<evidence type="ECO:0000259" key="3">
    <source>
        <dbReference type="Pfam" id="PF00171"/>
    </source>
</evidence>
<feature type="domain" description="Aldehyde dehydrogenase" evidence="3">
    <location>
        <begin position="95"/>
        <end position="227"/>
    </location>
</feature>
<dbReference type="InterPro" id="IPR016161">
    <property type="entry name" value="Ald_DH/histidinol_DH"/>
</dbReference>
<reference evidence="5" key="3">
    <citation type="submission" date="2025-09" db="UniProtKB">
        <authorList>
            <consortium name="Ensembl"/>
        </authorList>
    </citation>
    <scope>IDENTIFICATION</scope>
</reference>
<protein>
    <recommendedName>
        <fullName evidence="7">Aldehyde dehydrogenase domain-containing protein</fullName>
    </recommendedName>
</protein>
<dbReference type="STRING" id="62062.ENSHHUP00000024853"/>
<keyword evidence="6" id="KW-1185">Reference proteome</keyword>
<evidence type="ECO:0000256" key="1">
    <source>
        <dbReference type="ARBA" id="ARBA00023002"/>
    </source>
</evidence>